<dbReference type="Proteomes" id="UP000319852">
    <property type="component" value="Chromosome"/>
</dbReference>
<dbReference type="EMBL" id="CP036263">
    <property type="protein sequence ID" value="QDS99008.1"/>
    <property type="molecule type" value="Genomic_DNA"/>
</dbReference>
<evidence type="ECO:0008006" key="4">
    <source>
        <dbReference type="Google" id="ProtNLM"/>
    </source>
</evidence>
<keyword evidence="3" id="KW-1185">Reference proteome</keyword>
<dbReference type="RefSeq" id="WP_145060295.1">
    <property type="nucleotide sequence ID" value="NZ_CP036263.1"/>
</dbReference>
<feature type="region of interest" description="Disordered" evidence="1">
    <location>
        <begin position="349"/>
        <end position="379"/>
    </location>
</feature>
<sequence>MSREPESIGSKTSRRISYGNFADPFGLIWRMLSEGGRIGLSTLTIEAISKIVKPLDWALQGREQRLRESAPKSEQPIVLIVGPPRSGTTLIYQVLAKHWDVSYFTNRNAMFPRSPVSAAKLFEKSFVPPDGNYNSLYGNTSGLAGPNDGFHIWNEFFGEDRYEIPDQLPESLQISMQQLFNAWAKITQKPMLNKNNRNTVCMAALADCLPMAKFIIIERHPWFVAQSLIQARKWVQGSKKLGWGLGAETVQGKVDSLDYVDSVCHQVSKYHLQLQNQIARIDPQRVFQTSYEAFCERPAQFVQEASAWLPAIPKRDGESSESLRPFRVSDSWKLAEEIVERIQLRLPEPSVSNTASSSPLSGPNFGRSSHADSQKRASL</sequence>
<protein>
    <recommendedName>
        <fullName evidence="4">Sulfotransferase</fullName>
    </recommendedName>
</protein>
<name>A0A517MVV4_9BACT</name>
<proteinExistence type="predicted"/>
<dbReference type="KEGG" id="amob:HG15A2_22970"/>
<organism evidence="2 3">
    <name type="scientific">Adhaeretor mobilis</name>
    <dbReference type="NCBI Taxonomy" id="1930276"/>
    <lineage>
        <taxon>Bacteria</taxon>
        <taxon>Pseudomonadati</taxon>
        <taxon>Planctomycetota</taxon>
        <taxon>Planctomycetia</taxon>
        <taxon>Pirellulales</taxon>
        <taxon>Lacipirellulaceae</taxon>
        <taxon>Adhaeretor</taxon>
    </lineage>
</organism>
<reference evidence="2 3" key="1">
    <citation type="submission" date="2019-02" db="EMBL/GenBank/DDBJ databases">
        <title>Deep-cultivation of Planctomycetes and their phenomic and genomic characterization uncovers novel biology.</title>
        <authorList>
            <person name="Wiegand S."/>
            <person name="Jogler M."/>
            <person name="Boedeker C."/>
            <person name="Pinto D."/>
            <person name="Vollmers J."/>
            <person name="Rivas-Marin E."/>
            <person name="Kohn T."/>
            <person name="Peeters S.H."/>
            <person name="Heuer A."/>
            <person name="Rast P."/>
            <person name="Oberbeckmann S."/>
            <person name="Bunk B."/>
            <person name="Jeske O."/>
            <person name="Meyerdierks A."/>
            <person name="Storesund J.E."/>
            <person name="Kallscheuer N."/>
            <person name="Luecker S."/>
            <person name="Lage O.M."/>
            <person name="Pohl T."/>
            <person name="Merkel B.J."/>
            <person name="Hornburger P."/>
            <person name="Mueller R.-W."/>
            <person name="Bruemmer F."/>
            <person name="Labrenz M."/>
            <person name="Spormann A.M."/>
            <person name="Op den Camp H."/>
            <person name="Overmann J."/>
            <person name="Amann R."/>
            <person name="Jetten M.S.M."/>
            <person name="Mascher T."/>
            <person name="Medema M.H."/>
            <person name="Devos D.P."/>
            <person name="Kaster A.-K."/>
            <person name="Ovreas L."/>
            <person name="Rohde M."/>
            <person name="Galperin M.Y."/>
            <person name="Jogler C."/>
        </authorList>
    </citation>
    <scope>NUCLEOTIDE SEQUENCE [LARGE SCALE GENOMIC DNA]</scope>
    <source>
        <strain evidence="2 3">HG15A2</strain>
    </source>
</reference>
<feature type="compositionally biased region" description="Polar residues" evidence="1">
    <location>
        <begin position="350"/>
        <end position="361"/>
    </location>
</feature>
<feature type="compositionally biased region" description="Basic and acidic residues" evidence="1">
    <location>
        <begin position="369"/>
        <end position="379"/>
    </location>
</feature>
<dbReference type="SUPFAM" id="SSF52540">
    <property type="entry name" value="P-loop containing nucleoside triphosphate hydrolases"/>
    <property type="match status" value="1"/>
</dbReference>
<evidence type="ECO:0000313" key="2">
    <source>
        <dbReference type="EMBL" id="QDS99008.1"/>
    </source>
</evidence>
<accession>A0A517MVV4</accession>
<evidence type="ECO:0000313" key="3">
    <source>
        <dbReference type="Proteomes" id="UP000319852"/>
    </source>
</evidence>
<dbReference type="InterPro" id="IPR027417">
    <property type="entry name" value="P-loop_NTPase"/>
</dbReference>
<dbReference type="OrthoDB" id="9800698at2"/>
<dbReference type="AlphaFoldDB" id="A0A517MVV4"/>
<dbReference type="Pfam" id="PF13469">
    <property type="entry name" value="Sulfotransfer_3"/>
    <property type="match status" value="1"/>
</dbReference>
<evidence type="ECO:0000256" key="1">
    <source>
        <dbReference type="SAM" id="MobiDB-lite"/>
    </source>
</evidence>
<gene>
    <name evidence="2" type="ORF">HG15A2_22970</name>
</gene>
<dbReference type="Gene3D" id="3.40.50.300">
    <property type="entry name" value="P-loop containing nucleotide triphosphate hydrolases"/>
    <property type="match status" value="1"/>
</dbReference>